<proteinExistence type="predicted"/>
<sequence>MLWQDLTITIVSIVLSLAMLPQLYHGYTQKKGHMHHATSIPTVLGLYVLCFVYFSLGLLFSTIVTFLTGTMWVLLLLQRVRYGDGVSCTKKVHSKVDISFSKEEQQKLEAVQSKVQELFATRTDKVHGFDHAERVAGYAALIASQEGSDVLMATLAGWLHDIGRAVEEHPEDFPTFDTKKTHHELSYELLQKWFREDEQFSILTDEEKIELLYDLRYHWNDEADDYASAYMLRDADKIDGLGDIGLQRHHAHTKGNLKKAYMALRLRYEWLYHFKTDTAKRINEDLDLIRPFQEERTRLLKKEITSVEL</sequence>
<dbReference type="AlphaFoldDB" id="A0A2M8FA63"/>
<dbReference type="SUPFAM" id="SSF109604">
    <property type="entry name" value="HD-domain/PDEase-like"/>
    <property type="match status" value="1"/>
</dbReference>
<protein>
    <recommendedName>
        <fullName evidence="2">HD domain-containing protein</fullName>
    </recommendedName>
</protein>
<feature type="transmembrane region" description="Helical" evidence="1">
    <location>
        <begin position="6"/>
        <end position="24"/>
    </location>
</feature>
<dbReference type="PROSITE" id="PS51831">
    <property type="entry name" value="HD"/>
    <property type="match status" value="1"/>
</dbReference>
<dbReference type="CDD" id="cd00077">
    <property type="entry name" value="HDc"/>
    <property type="match status" value="1"/>
</dbReference>
<dbReference type="Gene3D" id="1.10.3210.10">
    <property type="entry name" value="Hypothetical protein af1432"/>
    <property type="match status" value="1"/>
</dbReference>
<feature type="domain" description="HD" evidence="2">
    <location>
        <begin position="128"/>
        <end position="241"/>
    </location>
</feature>
<name>A0A2M8FA63_9BACT</name>
<dbReference type="NCBIfam" id="TIGR00277">
    <property type="entry name" value="HDIG"/>
    <property type="match status" value="1"/>
</dbReference>
<reference evidence="4" key="1">
    <citation type="submission" date="2017-09" db="EMBL/GenBank/DDBJ databases">
        <title>Depth-based differentiation of microbial function through sediment-hosted aquifers and enrichment of novel symbionts in the deep terrestrial subsurface.</title>
        <authorList>
            <person name="Probst A.J."/>
            <person name="Ladd B."/>
            <person name="Jarett J.K."/>
            <person name="Geller-Mcgrath D.E."/>
            <person name="Sieber C.M.K."/>
            <person name="Emerson J.B."/>
            <person name="Anantharaman K."/>
            <person name="Thomas B.C."/>
            <person name="Malmstrom R."/>
            <person name="Stieglmeier M."/>
            <person name="Klingl A."/>
            <person name="Woyke T."/>
            <person name="Ryan C.M."/>
            <person name="Banfield J.F."/>
        </authorList>
    </citation>
    <scope>NUCLEOTIDE SEQUENCE [LARGE SCALE GENOMIC DNA]</scope>
</reference>
<keyword evidence="1" id="KW-0812">Transmembrane</keyword>
<dbReference type="InterPro" id="IPR006675">
    <property type="entry name" value="HDIG_dom"/>
</dbReference>
<dbReference type="Pfam" id="PF01966">
    <property type="entry name" value="HD"/>
    <property type="match status" value="1"/>
</dbReference>
<evidence type="ECO:0000256" key="1">
    <source>
        <dbReference type="SAM" id="Phobius"/>
    </source>
</evidence>
<gene>
    <name evidence="3" type="ORF">CO030_01910</name>
</gene>
<comment type="caution">
    <text evidence="3">The sequence shown here is derived from an EMBL/GenBank/DDBJ whole genome shotgun (WGS) entry which is preliminary data.</text>
</comment>
<dbReference type="EMBL" id="PFRH01000066">
    <property type="protein sequence ID" value="PJC52611.1"/>
    <property type="molecule type" value="Genomic_DNA"/>
</dbReference>
<dbReference type="Proteomes" id="UP000231456">
    <property type="component" value="Unassembled WGS sequence"/>
</dbReference>
<evidence type="ECO:0000313" key="3">
    <source>
        <dbReference type="EMBL" id="PJC52611.1"/>
    </source>
</evidence>
<dbReference type="InterPro" id="IPR003607">
    <property type="entry name" value="HD/PDEase_dom"/>
</dbReference>
<evidence type="ECO:0000259" key="2">
    <source>
        <dbReference type="PROSITE" id="PS51831"/>
    </source>
</evidence>
<evidence type="ECO:0000313" key="4">
    <source>
        <dbReference type="Proteomes" id="UP000231456"/>
    </source>
</evidence>
<accession>A0A2M8FA63</accession>
<keyword evidence="1" id="KW-0472">Membrane</keyword>
<dbReference type="InterPro" id="IPR006674">
    <property type="entry name" value="HD_domain"/>
</dbReference>
<organism evidence="3 4">
    <name type="scientific">Candidatus Magasanikbacteria bacterium CG_4_9_14_0_2_um_filter_42_11</name>
    <dbReference type="NCBI Taxonomy" id="1974643"/>
    <lineage>
        <taxon>Bacteria</taxon>
        <taxon>Candidatus Magasanikiibacteriota</taxon>
    </lineage>
</organism>
<keyword evidence="1" id="KW-1133">Transmembrane helix</keyword>